<protein>
    <submittedName>
        <fullName evidence="2">Uncharacterized protein</fullName>
    </submittedName>
</protein>
<reference evidence="2" key="1">
    <citation type="submission" date="2018-01" db="EMBL/GenBank/DDBJ databases">
        <authorList>
            <person name="Mao J.F."/>
        </authorList>
    </citation>
    <scope>NUCLEOTIDE SEQUENCE</scope>
    <source>
        <strain evidence="2">Huo1</strain>
        <tissue evidence="2">Leaf</tissue>
    </source>
</reference>
<keyword evidence="3" id="KW-1185">Reference proteome</keyword>
<comment type="caution">
    <text evidence="2">The sequence shown here is derived from an EMBL/GenBank/DDBJ whole genome shotgun (WGS) entry which is preliminary data.</text>
</comment>
<reference evidence="2" key="2">
    <citation type="submission" date="2020-08" db="EMBL/GenBank/DDBJ databases">
        <title>Plant Genome Project.</title>
        <authorList>
            <person name="Zhang R.-G."/>
        </authorList>
    </citation>
    <scope>NUCLEOTIDE SEQUENCE</scope>
    <source>
        <strain evidence="2">Huo1</strain>
        <tissue evidence="2">Leaf</tissue>
    </source>
</reference>
<dbReference type="Proteomes" id="UP000298416">
    <property type="component" value="Unassembled WGS sequence"/>
</dbReference>
<feature type="compositionally biased region" description="Basic residues" evidence="1">
    <location>
        <begin position="270"/>
        <end position="282"/>
    </location>
</feature>
<gene>
    <name evidence="2" type="ORF">SASPL_148162</name>
</gene>
<dbReference type="AlphaFoldDB" id="A0A8X8W8U2"/>
<evidence type="ECO:0000313" key="3">
    <source>
        <dbReference type="Proteomes" id="UP000298416"/>
    </source>
</evidence>
<feature type="compositionally biased region" description="Basic and acidic residues" evidence="1">
    <location>
        <begin position="323"/>
        <end position="360"/>
    </location>
</feature>
<feature type="region of interest" description="Disordered" evidence="1">
    <location>
        <begin position="153"/>
        <end position="384"/>
    </location>
</feature>
<dbReference type="PANTHER" id="PTHR34194:SF2">
    <property type="entry name" value="F14J8.16 PROTEIN"/>
    <property type="match status" value="1"/>
</dbReference>
<feature type="compositionally biased region" description="Acidic residues" evidence="1">
    <location>
        <begin position="206"/>
        <end position="247"/>
    </location>
</feature>
<feature type="compositionally biased region" description="Basic and acidic residues" evidence="1">
    <location>
        <begin position="166"/>
        <end position="176"/>
    </location>
</feature>
<dbReference type="EMBL" id="PNBA02000019">
    <property type="protein sequence ID" value="KAG6390428.1"/>
    <property type="molecule type" value="Genomic_DNA"/>
</dbReference>
<sequence length="570" mass="65714">MSTTPIAKNLQLELSEASSDLRHATAKSMRKPDHRILKSLLEGRSRMDSAYKAVIINLLTSDEEASLGEVRTEAVDQGIEQMQRPWQAKKSGELCRIIGQNDEDGTESDEGIEQRERHLQAMKSGGNCRIIRQNDGDALRKMKAEPDVGIGRMERPSHVKKSGFKCRMEDENDKAGPSKVMKRPSQVMNRKRKCKIIDQRYKDYSSEEETELDEIDSDETESDEIASDEAESDDSESYASESDDVVEIVERPFQVEDRKRKCEVKDQHGGHRGRAQVTKKNKAPLPKSGLQPARSPCDFAARVTPVKSSKGKSHAKGKGVIKHLREADKKKPPVMKDHEKMHNRDSWIRRRKLARGDSRPKAAYAAVKKEEPDHHVETRPPQKGIQRRVRKVKCPKCSRVYCSGEGDWEEGEGSSKSVPEVVILDSDKVLNNEIRSPFVSEKSLHRSMCDDEFDFNEDPNEKKNDNEFKKELLEVLRKPFDRAELKRARETYKSGLYACYHPVHRFLDELSNVYLLNADVQKRLTKYRYKREYCLTILRGFMFWLKNVSREGVFRPWKHRRYIELELPSD</sequence>
<proteinExistence type="predicted"/>
<name>A0A8X8W8U2_SALSN</name>
<dbReference type="PANTHER" id="PTHR34194">
    <property type="entry name" value="F14J8.16 PROTEIN"/>
    <property type="match status" value="1"/>
</dbReference>
<accession>A0A8X8W8U2</accession>
<evidence type="ECO:0000256" key="1">
    <source>
        <dbReference type="SAM" id="MobiDB-lite"/>
    </source>
</evidence>
<evidence type="ECO:0000313" key="2">
    <source>
        <dbReference type="EMBL" id="KAG6390428.1"/>
    </source>
</evidence>
<feature type="compositionally biased region" description="Basic and acidic residues" evidence="1">
    <location>
        <begin position="367"/>
        <end position="380"/>
    </location>
</feature>
<feature type="compositionally biased region" description="Basic residues" evidence="1">
    <location>
        <begin position="309"/>
        <end position="322"/>
    </location>
</feature>
<feature type="compositionally biased region" description="Basic and acidic residues" evidence="1">
    <location>
        <begin position="195"/>
        <end position="205"/>
    </location>
</feature>
<organism evidence="2">
    <name type="scientific">Salvia splendens</name>
    <name type="common">Scarlet sage</name>
    <dbReference type="NCBI Taxonomy" id="180675"/>
    <lineage>
        <taxon>Eukaryota</taxon>
        <taxon>Viridiplantae</taxon>
        <taxon>Streptophyta</taxon>
        <taxon>Embryophyta</taxon>
        <taxon>Tracheophyta</taxon>
        <taxon>Spermatophyta</taxon>
        <taxon>Magnoliopsida</taxon>
        <taxon>eudicotyledons</taxon>
        <taxon>Gunneridae</taxon>
        <taxon>Pentapetalae</taxon>
        <taxon>asterids</taxon>
        <taxon>lamiids</taxon>
        <taxon>Lamiales</taxon>
        <taxon>Lamiaceae</taxon>
        <taxon>Nepetoideae</taxon>
        <taxon>Mentheae</taxon>
        <taxon>Salviinae</taxon>
        <taxon>Salvia</taxon>
        <taxon>Salvia subgen. Calosphace</taxon>
        <taxon>core Calosphace</taxon>
    </lineage>
</organism>
<feature type="compositionally biased region" description="Basic and acidic residues" evidence="1">
    <location>
        <begin position="248"/>
        <end position="269"/>
    </location>
</feature>